<feature type="non-terminal residue" evidence="2">
    <location>
        <position position="73"/>
    </location>
</feature>
<evidence type="ECO:0000256" key="1">
    <source>
        <dbReference type="SAM" id="MobiDB-lite"/>
    </source>
</evidence>
<evidence type="ECO:0000313" key="2">
    <source>
        <dbReference type="EMBL" id="OQE74292.1"/>
    </source>
</evidence>
<dbReference type="EMBL" id="MOOB01000080">
    <property type="protein sequence ID" value="OQE74292.1"/>
    <property type="molecule type" value="Genomic_DNA"/>
</dbReference>
<comment type="caution">
    <text evidence="2">The sequence shown here is derived from an EMBL/GenBank/DDBJ whole genome shotgun (WGS) entry which is preliminary data.</text>
</comment>
<name>A0A1V6XGL5_PENNA</name>
<sequence length="73" mass="8159">HGWQYRTPPWRSVQQCPAQQRMAAPSQYWRLPWHRFSIRKIARASRSPAGAGAASGSCAAVARAPDTKRKVIS</sequence>
<dbReference type="Proteomes" id="UP000191691">
    <property type="component" value="Unassembled WGS sequence"/>
</dbReference>
<keyword evidence="3" id="KW-1185">Reference proteome</keyword>
<gene>
    <name evidence="2" type="ORF">PENNAL_c0080G11115</name>
</gene>
<feature type="region of interest" description="Disordered" evidence="1">
    <location>
        <begin position="46"/>
        <end position="73"/>
    </location>
</feature>
<protein>
    <submittedName>
        <fullName evidence="2">Uncharacterized protein</fullName>
    </submittedName>
</protein>
<dbReference type="AlphaFoldDB" id="A0A1V6XGL5"/>
<reference evidence="3" key="1">
    <citation type="journal article" date="2017" name="Nat. Microbiol.">
        <title>Global analysis of biosynthetic gene clusters reveals vast potential of secondary metabolite production in Penicillium species.</title>
        <authorList>
            <person name="Nielsen J.C."/>
            <person name="Grijseels S."/>
            <person name="Prigent S."/>
            <person name="Ji B."/>
            <person name="Dainat J."/>
            <person name="Nielsen K.F."/>
            <person name="Frisvad J.C."/>
            <person name="Workman M."/>
            <person name="Nielsen J."/>
        </authorList>
    </citation>
    <scope>NUCLEOTIDE SEQUENCE [LARGE SCALE GENOMIC DNA]</scope>
    <source>
        <strain evidence="3">IBT 13039</strain>
    </source>
</reference>
<organism evidence="2 3">
    <name type="scientific">Penicillium nalgiovense</name>
    <dbReference type="NCBI Taxonomy" id="60175"/>
    <lineage>
        <taxon>Eukaryota</taxon>
        <taxon>Fungi</taxon>
        <taxon>Dikarya</taxon>
        <taxon>Ascomycota</taxon>
        <taxon>Pezizomycotina</taxon>
        <taxon>Eurotiomycetes</taxon>
        <taxon>Eurotiomycetidae</taxon>
        <taxon>Eurotiales</taxon>
        <taxon>Aspergillaceae</taxon>
        <taxon>Penicillium</taxon>
    </lineage>
</organism>
<proteinExistence type="predicted"/>
<accession>A0A1V6XGL5</accession>
<feature type="non-terminal residue" evidence="2">
    <location>
        <position position="1"/>
    </location>
</feature>
<feature type="compositionally biased region" description="Low complexity" evidence="1">
    <location>
        <begin position="46"/>
        <end position="64"/>
    </location>
</feature>
<evidence type="ECO:0000313" key="3">
    <source>
        <dbReference type="Proteomes" id="UP000191691"/>
    </source>
</evidence>